<evidence type="ECO:0000256" key="1">
    <source>
        <dbReference type="ARBA" id="ARBA00040832"/>
    </source>
</evidence>
<evidence type="ECO:0000259" key="5">
    <source>
        <dbReference type="PROSITE" id="PS51797"/>
    </source>
</evidence>
<dbReference type="Pfam" id="PF00838">
    <property type="entry name" value="TCTP"/>
    <property type="match status" value="1"/>
</dbReference>
<protein>
    <recommendedName>
        <fullName evidence="1">Translationally-controlled tumor protein</fullName>
    </recommendedName>
</protein>
<dbReference type="Ensembl" id="ENSUMAT00000035538.1">
    <property type="protein sequence ID" value="ENSUMAP00000030073.1"/>
    <property type="gene ID" value="ENSUMAG00000021755.1"/>
</dbReference>
<dbReference type="GO" id="GO:0005509">
    <property type="term" value="F:calcium ion binding"/>
    <property type="evidence" value="ECO:0007669"/>
    <property type="project" value="TreeGrafter"/>
</dbReference>
<feature type="domain" description="TCTP" evidence="5">
    <location>
        <begin position="1"/>
        <end position="98"/>
    </location>
</feature>
<dbReference type="InterPro" id="IPR034737">
    <property type="entry name" value="TCTP"/>
</dbReference>
<sequence>MVSKSEVNIDDLLIDGNAYTEGPEAQGTYSTVITGVDIVLNHHLQETSFTKEVYKKYIKGYMKSVKGQLEEQRLERVKPFMTGAVKQIKHILANFKNY</sequence>
<dbReference type="PROSITE" id="PS51797">
    <property type="entry name" value="TCTP_3"/>
    <property type="match status" value="1"/>
</dbReference>
<dbReference type="PANTHER" id="PTHR11991:SF0">
    <property type="entry name" value="TRANSLATIONALLY-CONTROLLED TUMOR PROTEIN"/>
    <property type="match status" value="1"/>
</dbReference>
<dbReference type="GeneTree" id="ENSGT00390000006051"/>
<evidence type="ECO:0000256" key="3">
    <source>
        <dbReference type="ARBA" id="ARBA00047116"/>
    </source>
</evidence>
<dbReference type="InterPro" id="IPR018105">
    <property type="entry name" value="Translational_control_tumour_p"/>
</dbReference>
<proteinExistence type="inferred from homology"/>
<comment type="function">
    <text evidence="2">Involved in calcium binding and microtubule stabilization. Acts as a negative regulator of TSC22D1-mediated apoptosis, via interaction with and destabilization of TSC22D1 protein.</text>
</comment>
<evidence type="ECO:0000313" key="6">
    <source>
        <dbReference type="Ensembl" id="ENSUMAP00000030073"/>
    </source>
</evidence>
<dbReference type="InterPro" id="IPR011057">
    <property type="entry name" value="Mss4-like_sf"/>
</dbReference>
<accession>A0A452V926</accession>
<dbReference type="AlphaFoldDB" id="A0A452V926"/>
<name>A0A452V926_URSMA</name>
<dbReference type="SUPFAM" id="SSF51316">
    <property type="entry name" value="Mss4-like"/>
    <property type="match status" value="1"/>
</dbReference>
<organism evidence="6">
    <name type="scientific">Ursus maritimus</name>
    <name type="common">Polar bear</name>
    <name type="synonym">Thalarctos maritimus</name>
    <dbReference type="NCBI Taxonomy" id="29073"/>
    <lineage>
        <taxon>Eukaryota</taxon>
        <taxon>Metazoa</taxon>
        <taxon>Chordata</taxon>
        <taxon>Craniata</taxon>
        <taxon>Vertebrata</taxon>
        <taxon>Euteleostomi</taxon>
        <taxon>Mammalia</taxon>
        <taxon>Eutheria</taxon>
        <taxon>Laurasiatheria</taxon>
        <taxon>Carnivora</taxon>
        <taxon>Caniformia</taxon>
        <taxon>Ursidae</taxon>
        <taxon>Ursus</taxon>
    </lineage>
</organism>
<evidence type="ECO:0000256" key="4">
    <source>
        <dbReference type="PROSITE-ProRule" id="PRU01133"/>
    </source>
</evidence>
<reference evidence="6" key="1">
    <citation type="submission" date="2019-03" db="UniProtKB">
        <authorList>
            <consortium name="Ensembl"/>
        </authorList>
    </citation>
    <scope>IDENTIFICATION</scope>
</reference>
<comment type="similarity">
    <text evidence="4">Belongs to the TCTP family.</text>
</comment>
<dbReference type="PANTHER" id="PTHR11991">
    <property type="entry name" value="TRANSLATIONALLY CONTROLLED TUMOR PROTEIN-RELATED"/>
    <property type="match status" value="1"/>
</dbReference>
<comment type="subunit">
    <text evidence="3">Homodimer. Interacts with STEAP3. Interacts with TSC22D1; interaction results in the destabilization of TSC22D1 protein.</text>
</comment>
<evidence type="ECO:0000256" key="2">
    <source>
        <dbReference type="ARBA" id="ARBA00046053"/>
    </source>
</evidence>
<dbReference type="GO" id="GO:0005737">
    <property type="term" value="C:cytoplasm"/>
    <property type="evidence" value="ECO:0007669"/>
    <property type="project" value="TreeGrafter"/>
</dbReference>
<dbReference type="Gene3D" id="2.170.150.10">
    <property type="entry name" value="Metal Binding Protein, Guanine Nucleotide Exchange Factor, Chain A"/>
    <property type="match status" value="1"/>
</dbReference>
<dbReference type="InterPro" id="IPR011323">
    <property type="entry name" value="Mss4/transl-control_tumour"/>
</dbReference>
<dbReference type="OMA" id="NAYTEGP"/>